<dbReference type="AlphaFoldDB" id="A0A0L0QV84"/>
<dbReference type="InterPro" id="IPR036491">
    <property type="entry name" value="YugN-like_sf"/>
</dbReference>
<comment type="caution">
    <text evidence="1">The sequence shown here is derived from an EMBL/GenBank/DDBJ whole genome shotgun (WGS) entry which is preliminary data.</text>
</comment>
<dbReference type="GeneID" id="66869876"/>
<dbReference type="OrthoDB" id="2988890at2"/>
<organism evidence="1 2">
    <name type="scientific">Virgibacillus pantothenticus</name>
    <dbReference type="NCBI Taxonomy" id="1473"/>
    <lineage>
        <taxon>Bacteria</taxon>
        <taxon>Bacillati</taxon>
        <taxon>Bacillota</taxon>
        <taxon>Bacilli</taxon>
        <taxon>Bacillales</taxon>
        <taxon>Bacillaceae</taxon>
        <taxon>Virgibacillus</taxon>
    </lineage>
</organism>
<protein>
    <recommendedName>
        <fullName evidence="3">YugN-like family protein</fullName>
    </recommendedName>
</protein>
<gene>
    <name evidence="1" type="ORF">AFK71_04780</name>
</gene>
<accession>A0A0L0QV84</accession>
<dbReference type="Gene3D" id="3.30.310.100">
    <property type="entry name" value="YugN-like"/>
    <property type="match status" value="1"/>
</dbReference>
<evidence type="ECO:0000313" key="1">
    <source>
        <dbReference type="EMBL" id="KNE22113.1"/>
    </source>
</evidence>
<evidence type="ECO:0008006" key="3">
    <source>
        <dbReference type="Google" id="ProtNLM"/>
    </source>
</evidence>
<dbReference type="Proteomes" id="UP000036780">
    <property type="component" value="Unassembled WGS sequence"/>
</dbReference>
<dbReference type="RefSeq" id="WP_050350397.1">
    <property type="nucleotide sequence ID" value="NZ_BOSN01000005.1"/>
</dbReference>
<proteinExistence type="predicted"/>
<name>A0A0L0QV84_VIRPA</name>
<dbReference type="InterPro" id="IPR014967">
    <property type="entry name" value="Uncharacterised_YugN-like"/>
</dbReference>
<dbReference type="Pfam" id="PF08868">
    <property type="entry name" value="YugN"/>
    <property type="match status" value="1"/>
</dbReference>
<dbReference type="PATRIC" id="fig|1473.5.peg.3930"/>
<dbReference type="SUPFAM" id="SSF160755">
    <property type="entry name" value="YugN-like"/>
    <property type="match status" value="1"/>
</dbReference>
<reference evidence="2" key="1">
    <citation type="submission" date="2015-07" db="EMBL/GenBank/DDBJ databases">
        <title>Fjat-10053 dsm26.</title>
        <authorList>
            <person name="Liu B."/>
            <person name="Wang J."/>
            <person name="Zhu Y."/>
            <person name="Liu G."/>
            <person name="Chen Q."/>
            <person name="Chen Z."/>
            <person name="Lan J."/>
            <person name="Che J."/>
            <person name="Ge C."/>
            <person name="Shi H."/>
            <person name="Pan Z."/>
            <person name="Liu X."/>
        </authorList>
    </citation>
    <scope>NUCLEOTIDE SEQUENCE [LARGE SCALE GENOMIC DNA]</scope>
    <source>
        <strain evidence="2">DSM 26</strain>
    </source>
</reference>
<keyword evidence="2" id="KW-1185">Reference proteome</keyword>
<evidence type="ECO:0000313" key="2">
    <source>
        <dbReference type="Proteomes" id="UP000036780"/>
    </source>
</evidence>
<dbReference type="EMBL" id="LGTO01000004">
    <property type="protein sequence ID" value="KNE22113.1"/>
    <property type="molecule type" value="Genomic_DNA"/>
</dbReference>
<sequence length="140" mass="15962">MVPLQSNLENKTYNLYKMEEVLKPIGFVIGSNWEYDHGYFDIKLDDRSTYFFLRIPFEAIAGSLDSPGVTVRIQQPFLLGHQYEEGNDQDSRNGAIQGLVNQFQTPTDPDTEIPKTYIDIGKECIKEVEAALLTPRNESN</sequence>